<evidence type="ECO:0000256" key="4">
    <source>
        <dbReference type="ARBA" id="ARBA00009000"/>
    </source>
</evidence>
<dbReference type="InterPro" id="IPR006047">
    <property type="entry name" value="GH13_cat_dom"/>
</dbReference>
<keyword evidence="8 10" id="KW-0320">Glycogen biosynthesis</keyword>
<dbReference type="SMART" id="SM00642">
    <property type="entry name" value="Aamy"/>
    <property type="match status" value="1"/>
</dbReference>
<dbReference type="GO" id="GO:0005829">
    <property type="term" value="C:cytosol"/>
    <property type="evidence" value="ECO:0007669"/>
    <property type="project" value="TreeGrafter"/>
</dbReference>
<dbReference type="FunFam" id="2.60.40.10:FF:000169">
    <property type="entry name" value="1,4-alpha-glucan branching enzyme GlgB"/>
    <property type="match status" value="1"/>
</dbReference>
<feature type="active site" description="Nucleophile" evidence="10 11">
    <location>
        <position position="486"/>
    </location>
</feature>
<comment type="caution">
    <text evidence="14">The sequence shown here is derived from an EMBL/GenBank/DDBJ whole genome shotgun (WGS) entry which is preliminary data.</text>
</comment>
<dbReference type="Gene3D" id="2.60.40.10">
    <property type="entry name" value="Immunoglobulins"/>
    <property type="match status" value="2"/>
</dbReference>
<dbReference type="NCBIfam" id="NF008967">
    <property type="entry name" value="PRK12313.1"/>
    <property type="match status" value="1"/>
</dbReference>
<dbReference type="SUPFAM" id="SSF51011">
    <property type="entry name" value="Glycosyl hydrolase domain"/>
    <property type="match status" value="1"/>
</dbReference>
<comment type="function">
    <text evidence="2 10">Catalyzes the formation of the alpha-1,6-glucosidic linkages in glycogen by scission of a 1,4-alpha-linked oligosaccharide from growing alpha-1,4-glucan chains and the subsequent attachment of the oligosaccharide to the alpha-1,6 position.</text>
</comment>
<dbReference type="InterPro" id="IPR013780">
    <property type="entry name" value="Glyco_hydro_b"/>
</dbReference>
<dbReference type="InterPro" id="IPR006048">
    <property type="entry name" value="A-amylase/branching_C"/>
</dbReference>
<dbReference type="CDD" id="cd02855">
    <property type="entry name" value="E_set_GBE_prok_N"/>
    <property type="match status" value="1"/>
</dbReference>
<evidence type="ECO:0000313" key="14">
    <source>
        <dbReference type="EMBL" id="GLC28074.1"/>
    </source>
</evidence>
<dbReference type="InterPro" id="IPR017853">
    <property type="entry name" value="GH"/>
</dbReference>
<dbReference type="Gene3D" id="3.20.20.80">
    <property type="entry name" value="Glycosidases"/>
    <property type="match status" value="1"/>
</dbReference>
<dbReference type="EC" id="2.4.1.18" evidence="10"/>
<comment type="subunit">
    <text evidence="10">Monomer.</text>
</comment>
<dbReference type="EMBL" id="BRXS01000007">
    <property type="protein sequence ID" value="GLC28074.1"/>
    <property type="molecule type" value="Genomic_DNA"/>
</dbReference>
<dbReference type="InterPro" id="IPR006407">
    <property type="entry name" value="GlgB"/>
</dbReference>
<dbReference type="PANTHER" id="PTHR43651:SF3">
    <property type="entry name" value="1,4-ALPHA-GLUCAN-BRANCHING ENZYME"/>
    <property type="match status" value="1"/>
</dbReference>
<dbReference type="InterPro" id="IPR014756">
    <property type="entry name" value="Ig_E-set"/>
</dbReference>
<dbReference type="HAMAP" id="MF_00685">
    <property type="entry name" value="GlgB"/>
    <property type="match status" value="1"/>
</dbReference>
<feature type="domain" description="Glycosyl hydrolase family 13 catalytic" evidence="13">
    <location>
        <begin position="327"/>
        <end position="680"/>
    </location>
</feature>
<dbReference type="InterPro" id="IPR004193">
    <property type="entry name" value="Glyco_hydro_13_N"/>
</dbReference>
<dbReference type="NCBIfam" id="NF003811">
    <property type="entry name" value="PRK05402.1"/>
    <property type="match status" value="1"/>
</dbReference>
<dbReference type="InterPro" id="IPR054169">
    <property type="entry name" value="GlgB_N"/>
</dbReference>
<evidence type="ECO:0000256" key="8">
    <source>
        <dbReference type="ARBA" id="ARBA00023056"/>
    </source>
</evidence>
<accession>A0AA37Q881</accession>
<dbReference type="NCBIfam" id="TIGR01515">
    <property type="entry name" value="branching_enzym"/>
    <property type="match status" value="1"/>
</dbReference>
<keyword evidence="9 10" id="KW-0119">Carbohydrate metabolism</keyword>
<dbReference type="Pfam" id="PF22019">
    <property type="entry name" value="GlgB_N"/>
    <property type="match status" value="1"/>
</dbReference>
<keyword evidence="5 10" id="KW-0321">Glycogen metabolism</keyword>
<dbReference type="PIRSF" id="PIRSF000463">
    <property type="entry name" value="GlgB"/>
    <property type="match status" value="1"/>
</dbReference>
<organism evidence="14 15">
    <name type="scientific">Roseisolibacter agri</name>
    <dbReference type="NCBI Taxonomy" id="2014610"/>
    <lineage>
        <taxon>Bacteria</taxon>
        <taxon>Pseudomonadati</taxon>
        <taxon>Gemmatimonadota</taxon>
        <taxon>Gemmatimonadia</taxon>
        <taxon>Gemmatimonadales</taxon>
        <taxon>Gemmatimonadaceae</taxon>
        <taxon>Roseisolibacter</taxon>
    </lineage>
</organism>
<gene>
    <name evidence="10 14" type="primary">glgB</name>
    <name evidence="14" type="ORF">rosag_45870</name>
</gene>
<evidence type="ECO:0000313" key="15">
    <source>
        <dbReference type="Proteomes" id="UP001161325"/>
    </source>
</evidence>
<name>A0AA37Q881_9BACT</name>
<dbReference type="FunFam" id="2.60.40.1180:FF:000002">
    <property type="entry name" value="1,4-alpha-glucan branching enzyme GlgB"/>
    <property type="match status" value="1"/>
</dbReference>
<keyword evidence="15" id="KW-1185">Reference proteome</keyword>
<evidence type="ECO:0000256" key="1">
    <source>
        <dbReference type="ARBA" id="ARBA00000826"/>
    </source>
</evidence>
<dbReference type="Pfam" id="PF02922">
    <property type="entry name" value="CBM_48"/>
    <property type="match status" value="1"/>
</dbReference>
<feature type="region of interest" description="Disordered" evidence="12">
    <location>
        <begin position="1"/>
        <end position="82"/>
    </location>
</feature>
<reference evidence="14" key="1">
    <citation type="submission" date="2022-08" db="EMBL/GenBank/DDBJ databases">
        <title>Draft genome sequencing of Roseisolibacter agri AW1220.</title>
        <authorList>
            <person name="Tobiishi Y."/>
            <person name="Tonouchi A."/>
        </authorList>
    </citation>
    <scope>NUCLEOTIDE SEQUENCE</scope>
    <source>
        <strain evidence="14">AW1220</strain>
    </source>
</reference>
<dbReference type="GO" id="GO:0003844">
    <property type="term" value="F:1,4-alpha-glucan branching enzyme activity"/>
    <property type="evidence" value="ECO:0007669"/>
    <property type="project" value="UniProtKB-UniRule"/>
</dbReference>
<evidence type="ECO:0000256" key="12">
    <source>
        <dbReference type="SAM" id="MobiDB-lite"/>
    </source>
</evidence>
<evidence type="ECO:0000256" key="7">
    <source>
        <dbReference type="ARBA" id="ARBA00022679"/>
    </source>
</evidence>
<comment type="similarity">
    <text evidence="4 10">Belongs to the glycosyl hydrolase 13 family. GlgB subfamily.</text>
</comment>
<dbReference type="InterPro" id="IPR037439">
    <property type="entry name" value="Branching_enzy"/>
</dbReference>
<dbReference type="Pfam" id="PF00128">
    <property type="entry name" value="Alpha-amylase"/>
    <property type="match status" value="1"/>
</dbReference>
<dbReference type="GO" id="GO:0043169">
    <property type="term" value="F:cation binding"/>
    <property type="evidence" value="ECO:0007669"/>
    <property type="project" value="InterPro"/>
</dbReference>
<comment type="pathway">
    <text evidence="3 10">Glycan biosynthesis; glycogen biosynthesis.</text>
</comment>
<dbReference type="GO" id="GO:0005978">
    <property type="term" value="P:glycogen biosynthetic process"/>
    <property type="evidence" value="ECO:0007669"/>
    <property type="project" value="UniProtKB-UniRule"/>
</dbReference>
<evidence type="ECO:0000256" key="2">
    <source>
        <dbReference type="ARBA" id="ARBA00002953"/>
    </source>
</evidence>
<evidence type="ECO:0000256" key="3">
    <source>
        <dbReference type="ARBA" id="ARBA00004964"/>
    </source>
</evidence>
<protein>
    <recommendedName>
        <fullName evidence="10">1,4-alpha-glucan branching enzyme GlgB</fullName>
        <ecNumber evidence="10">2.4.1.18</ecNumber>
    </recommendedName>
    <alternativeName>
        <fullName evidence="10">1,4-alpha-D-glucan:1,4-alpha-D-glucan 6-glucosyl-transferase</fullName>
    </alternativeName>
    <alternativeName>
        <fullName evidence="10">Alpha-(1-&gt;4)-glucan branching enzyme</fullName>
    </alternativeName>
    <alternativeName>
        <fullName evidence="10">Glycogen branching enzyme</fullName>
        <shortName evidence="10">BE</shortName>
    </alternativeName>
</protein>
<feature type="active site" description="Proton donor" evidence="10 11">
    <location>
        <position position="539"/>
    </location>
</feature>
<dbReference type="Gene3D" id="2.60.40.1180">
    <property type="entry name" value="Golgi alpha-mannosidase II"/>
    <property type="match status" value="1"/>
</dbReference>
<dbReference type="InterPro" id="IPR013783">
    <property type="entry name" value="Ig-like_fold"/>
</dbReference>
<evidence type="ECO:0000256" key="5">
    <source>
        <dbReference type="ARBA" id="ARBA00022600"/>
    </source>
</evidence>
<proteinExistence type="inferred from homology"/>
<dbReference type="GO" id="GO:0004553">
    <property type="term" value="F:hydrolase activity, hydrolyzing O-glycosyl compounds"/>
    <property type="evidence" value="ECO:0007669"/>
    <property type="project" value="InterPro"/>
</dbReference>
<comment type="catalytic activity">
    <reaction evidence="1 10">
        <text>Transfers a segment of a (1-&gt;4)-alpha-D-glucan chain to a primary hydroxy group in a similar glucan chain.</text>
        <dbReference type="EC" id="2.4.1.18"/>
    </reaction>
</comment>
<dbReference type="Pfam" id="PF02806">
    <property type="entry name" value="Alpha-amylase_C"/>
    <property type="match status" value="1"/>
</dbReference>
<evidence type="ECO:0000256" key="10">
    <source>
        <dbReference type="HAMAP-Rule" id="MF_00685"/>
    </source>
</evidence>
<keyword evidence="7 10" id="KW-0808">Transferase</keyword>
<dbReference type="Proteomes" id="UP001161325">
    <property type="component" value="Unassembled WGS sequence"/>
</dbReference>
<dbReference type="SUPFAM" id="SSF51445">
    <property type="entry name" value="(Trans)glycosidases"/>
    <property type="match status" value="1"/>
</dbReference>
<evidence type="ECO:0000256" key="6">
    <source>
        <dbReference type="ARBA" id="ARBA00022676"/>
    </source>
</evidence>
<evidence type="ECO:0000256" key="11">
    <source>
        <dbReference type="PIRSR" id="PIRSR000463-1"/>
    </source>
</evidence>
<dbReference type="AlphaFoldDB" id="A0AA37Q881"/>
<dbReference type="FunFam" id="3.20.20.80:FF:000003">
    <property type="entry name" value="1,4-alpha-glucan branching enzyme GlgB"/>
    <property type="match status" value="1"/>
</dbReference>
<dbReference type="RefSeq" id="WP_284352500.1">
    <property type="nucleotide sequence ID" value="NZ_BRXS01000007.1"/>
</dbReference>
<dbReference type="InterPro" id="IPR044143">
    <property type="entry name" value="GlgB_N_E_set_prok"/>
</dbReference>
<dbReference type="PANTHER" id="PTHR43651">
    <property type="entry name" value="1,4-ALPHA-GLUCAN-BRANCHING ENZYME"/>
    <property type="match status" value="1"/>
</dbReference>
<keyword evidence="6 10" id="KW-0328">Glycosyltransferase</keyword>
<feature type="compositionally biased region" description="Low complexity" evidence="12">
    <location>
        <begin position="33"/>
        <end position="43"/>
    </location>
</feature>
<evidence type="ECO:0000259" key="13">
    <source>
        <dbReference type="SMART" id="SM00642"/>
    </source>
</evidence>
<dbReference type="CDD" id="cd11322">
    <property type="entry name" value="AmyAc_Glg_BE"/>
    <property type="match status" value="1"/>
</dbReference>
<dbReference type="SUPFAM" id="SSF81296">
    <property type="entry name" value="E set domains"/>
    <property type="match status" value="2"/>
</dbReference>
<sequence length="826" mass="92578">MSDDRRPPEGPTPDDATPRESDVPARAPRGRRPASSAKKSAGAPPAPSTSARKRARGAEPAPVLPPESGAQVTLPPPPAGAQDVARLRAGDVTDPHAILGVHPALSEGLAGLVVRAWHPDAVSVDLLPASGGTLPMERSAPGLFGTFLPGETLPFAYRLRFTFANGGVWERDDPYRFLPTLGEVDLHLFNEGTHRRLWEKLGAHVRTVDGVRGVAFAVWAPNARRVSVVGDFCGWDGRLFPMRRMGGSGVWELFIPEIGPDTCYKFEIRTREGMLRLKTDPFAAKMQQAPATASIIVDDAAYTWGDDEWMTQRPRRDPAREPMAIYEVHLGSWLRHADDPERLLTYREVAPRLAAHVAGLGFTHVELLPIAEHPFYGSWGYQVTGFYAPTSRYGTPDDFRYLVDTLHQAGIGVILDWVPAHFPKDDHALRRFDGTALYEHEDPRMGEHPDWGTLIFNYGRHEVRNFLLANALYWLDEFHVDGLRVDAVASMLYLDYSRAPGEWLRNRYGGRENLEAIDFLRTVNDVVRTDYPGCFTVAEESTAWPGVTKPASEGGLGFTFKWNMGWMHDTLEYFARDPFYRPWHHDQLTFAMMYEYSERFIMPLSHDEVVHLKKSLLDKMPGDVWRKFANLRLLLAYQWTRPGKKLLFMGSELGTWREWDHDRGLEWHLLESAPHAGLLRFVEALGRLYGEHASLWSHDHDPHGFQWVDVADRQNSVVSYVRRDGADHVVVLLNLQPVPRERYRIGVPARGAYRCVLSSDAARFGGSDWPTPDRMDAEPVPYHGHAQSIELSLPPLGALVLAPADDVPDDVESVAADVSEPPVAAA</sequence>
<evidence type="ECO:0000256" key="9">
    <source>
        <dbReference type="ARBA" id="ARBA00023277"/>
    </source>
</evidence>